<evidence type="ECO:0000313" key="1">
    <source>
        <dbReference type="EMBL" id="MFD1045396.1"/>
    </source>
</evidence>
<evidence type="ECO:0000313" key="2">
    <source>
        <dbReference type="Proteomes" id="UP001597045"/>
    </source>
</evidence>
<dbReference type="EMBL" id="JBHTIS010000287">
    <property type="protein sequence ID" value="MFD1045396.1"/>
    <property type="molecule type" value="Genomic_DNA"/>
</dbReference>
<comment type="caution">
    <text evidence="1">The sequence shown here is derived from an EMBL/GenBank/DDBJ whole genome shotgun (WGS) entry which is preliminary data.</text>
</comment>
<dbReference type="Gene3D" id="3.30.300.30">
    <property type="match status" value="1"/>
</dbReference>
<dbReference type="InterPro" id="IPR045851">
    <property type="entry name" value="AMP-bd_C_sf"/>
</dbReference>
<organism evidence="1 2">
    <name type="scientific">Kibdelosporangium lantanae</name>
    <dbReference type="NCBI Taxonomy" id="1497396"/>
    <lineage>
        <taxon>Bacteria</taxon>
        <taxon>Bacillati</taxon>
        <taxon>Actinomycetota</taxon>
        <taxon>Actinomycetes</taxon>
        <taxon>Pseudonocardiales</taxon>
        <taxon>Pseudonocardiaceae</taxon>
        <taxon>Kibdelosporangium</taxon>
    </lineage>
</organism>
<gene>
    <name evidence="1" type="ORF">ACFQ1S_07245</name>
</gene>
<reference evidence="2" key="1">
    <citation type="journal article" date="2019" name="Int. J. Syst. Evol. Microbiol.">
        <title>The Global Catalogue of Microorganisms (GCM) 10K type strain sequencing project: providing services to taxonomists for standard genome sequencing and annotation.</title>
        <authorList>
            <consortium name="The Broad Institute Genomics Platform"/>
            <consortium name="The Broad Institute Genome Sequencing Center for Infectious Disease"/>
            <person name="Wu L."/>
            <person name="Ma J."/>
        </authorList>
    </citation>
    <scope>NUCLEOTIDE SEQUENCE [LARGE SCALE GENOMIC DNA]</scope>
    <source>
        <strain evidence="2">JCM 31486</strain>
    </source>
</reference>
<proteinExistence type="predicted"/>
<keyword evidence="2" id="KW-1185">Reference proteome</keyword>
<dbReference type="Proteomes" id="UP001597045">
    <property type="component" value="Unassembled WGS sequence"/>
</dbReference>
<feature type="non-terminal residue" evidence="1">
    <location>
        <position position="75"/>
    </location>
</feature>
<sequence length="75" mass="8067">MTSLSEISEVLSHHPGVEDVGITIIHRDGRDLAVAVVELTEYWSGPVLRDHVNQRLGTDALAGVLPVETLPLVDG</sequence>
<accession>A0ABW3M460</accession>
<protein>
    <submittedName>
        <fullName evidence="1">Uncharacterized protein</fullName>
    </submittedName>
</protein>
<name>A0ABW3M460_9PSEU</name>